<sequence length="156" mass="15098">MRTVWTVVLVLALVGASAVAVEPQDAVLLEFLAGTAGGYAGAALGAYTLAWAFSFGATGWEALGRAILGAFLGFAGGTIGGSSLGVIAIGSWLGVEGNVGLAFLGAAAGTGAAFGLGFALQLPETILPFAPPAAAAGATAGFNVGARAREGGDTVR</sequence>
<dbReference type="AlphaFoldDB" id="A0A410FT05"/>
<proteinExistence type="predicted"/>
<name>A0A410FT05_BIPS1</name>
<feature type="transmembrane region" description="Helical" evidence="1">
    <location>
        <begin position="99"/>
        <end position="120"/>
    </location>
</feature>
<evidence type="ECO:0000256" key="1">
    <source>
        <dbReference type="SAM" id="Phobius"/>
    </source>
</evidence>
<evidence type="ECO:0000313" key="3">
    <source>
        <dbReference type="EMBL" id="QAA76101.1"/>
    </source>
</evidence>
<dbReference type="KEGG" id="bih:BIP78_0335"/>
<organism evidence="3 4">
    <name type="scientific">Bipolaricaulis sibiricus</name>
    <dbReference type="NCBI Taxonomy" id="2501609"/>
    <lineage>
        <taxon>Bacteria</taxon>
        <taxon>Candidatus Bipolaricaulota</taxon>
        <taxon>Candidatus Bipolaricaulia</taxon>
        <taxon>Candidatus Bipolaricaulales</taxon>
        <taxon>Candidatus Bipolaricaulaceae</taxon>
        <taxon>Candidatus Bipolaricaulis</taxon>
    </lineage>
</organism>
<dbReference type="Proteomes" id="UP000287233">
    <property type="component" value="Chromosome"/>
</dbReference>
<protein>
    <submittedName>
        <fullName evidence="3">Uncharacterized protein</fullName>
    </submittedName>
</protein>
<feature type="transmembrane region" description="Helical" evidence="1">
    <location>
        <begin position="67"/>
        <end position="93"/>
    </location>
</feature>
<keyword evidence="1" id="KW-0472">Membrane</keyword>
<dbReference type="EMBL" id="CP034928">
    <property type="protein sequence ID" value="QAA76101.1"/>
    <property type="molecule type" value="Genomic_DNA"/>
</dbReference>
<feature type="chain" id="PRO_5019036126" evidence="2">
    <location>
        <begin position="21"/>
        <end position="156"/>
    </location>
</feature>
<reference evidence="4" key="1">
    <citation type="submission" date="2018-12" db="EMBL/GenBank/DDBJ databases">
        <title>Complete genome sequence of an uncultured bacterium of the candidate phylum Bipolaricaulota.</title>
        <authorList>
            <person name="Kadnikov V.V."/>
            <person name="Mardanov A.V."/>
            <person name="Beletsky A.V."/>
            <person name="Frank Y.A."/>
            <person name="Karnachuk O.V."/>
            <person name="Ravin N.V."/>
        </authorList>
    </citation>
    <scope>NUCLEOTIDE SEQUENCE [LARGE SCALE GENOMIC DNA]</scope>
</reference>
<feature type="signal peptide" evidence="2">
    <location>
        <begin position="1"/>
        <end position="20"/>
    </location>
</feature>
<feature type="transmembrane region" description="Helical" evidence="1">
    <location>
        <begin position="36"/>
        <end position="55"/>
    </location>
</feature>
<keyword evidence="1" id="KW-1133">Transmembrane helix</keyword>
<evidence type="ECO:0000256" key="2">
    <source>
        <dbReference type="SAM" id="SignalP"/>
    </source>
</evidence>
<accession>A0A410FT05</accession>
<gene>
    <name evidence="3" type="ORF">BIP78_0335</name>
</gene>
<keyword evidence="2" id="KW-0732">Signal</keyword>
<evidence type="ECO:0000313" key="4">
    <source>
        <dbReference type="Proteomes" id="UP000287233"/>
    </source>
</evidence>
<keyword evidence="1" id="KW-0812">Transmembrane</keyword>